<dbReference type="EMBL" id="BQXS01000397">
    <property type="protein sequence ID" value="GKT28624.1"/>
    <property type="molecule type" value="Genomic_DNA"/>
</dbReference>
<name>A0ABQ5KB06_9EUKA</name>
<reference evidence="1" key="1">
    <citation type="submission" date="2022-03" db="EMBL/GenBank/DDBJ databases">
        <title>Draft genome sequence of Aduncisulcus paluster, a free-living microaerophilic Fornicata.</title>
        <authorList>
            <person name="Yuyama I."/>
            <person name="Kume K."/>
            <person name="Tamura T."/>
            <person name="Inagaki Y."/>
            <person name="Hashimoto T."/>
        </authorList>
    </citation>
    <scope>NUCLEOTIDE SEQUENCE</scope>
    <source>
        <strain evidence="1">NY0171</strain>
    </source>
</reference>
<gene>
    <name evidence="1" type="ORF">ADUPG1_000769</name>
</gene>
<protein>
    <submittedName>
        <fullName evidence="1">Uncharacterized protein</fullName>
    </submittedName>
</protein>
<proteinExistence type="predicted"/>
<comment type="caution">
    <text evidence="1">The sequence shown here is derived from an EMBL/GenBank/DDBJ whole genome shotgun (WGS) entry which is preliminary data.</text>
</comment>
<organism evidence="1 2">
    <name type="scientific">Aduncisulcus paluster</name>
    <dbReference type="NCBI Taxonomy" id="2918883"/>
    <lineage>
        <taxon>Eukaryota</taxon>
        <taxon>Metamonada</taxon>
        <taxon>Carpediemonas-like organisms</taxon>
        <taxon>Aduncisulcus</taxon>
    </lineage>
</organism>
<keyword evidence="2" id="KW-1185">Reference proteome</keyword>
<sequence length="479" mass="53025">MSFSYSIEDPYQSISEWLDVTKVQHGVQYRVKSHKVQKFGEEFVFVCYRSGASKGKADAHSSRHRSVGCKHSVKAVRYFPTSAPSHAADSSNPAPPQMWYITPIHLEHSHHSVGSIEEYKLLRLTNSARQTLIDLVDCCVPKLGNAEIIARMIEEAKLFLLTNPFIHLPEGLEISECRALVPSRKTISNVRARKGIKSWGEDYVSYDKKFKKKYEEDLAVYLSKSAKKSDYTSASCGKRRSSSLLDDESPEFSYLKRSASLIPPLPCLPPLISQEPEPSTFPFPVCLSDSLPSPPLVASPMDSYTPSSSQFSIPMLDVSESDFSSVFSPPTWMREGDSKSDGLASYSDFDQSFVLPPRDECGPSGVFPPIPHVSPVMKTLNTMETGVGSCISQFSIPMLDVSESDFSSVFSPPTWMREGDSKSDGLASYSDFDQSFVLPPRDEFGPSGVFPPIPHVSPVMKTLNTMETGVGSCMFDCFC</sequence>
<evidence type="ECO:0000313" key="2">
    <source>
        <dbReference type="Proteomes" id="UP001057375"/>
    </source>
</evidence>
<evidence type="ECO:0000313" key="1">
    <source>
        <dbReference type="EMBL" id="GKT28624.1"/>
    </source>
</evidence>
<dbReference type="Proteomes" id="UP001057375">
    <property type="component" value="Unassembled WGS sequence"/>
</dbReference>
<accession>A0ABQ5KB06</accession>